<keyword evidence="1" id="KW-0812">Transmembrane</keyword>
<accession>A0A9D0ZBN7</accession>
<dbReference type="AlphaFoldDB" id="A0A9D0ZBN7"/>
<evidence type="ECO:0000256" key="1">
    <source>
        <dbReference type="SAM" id="Phobius"/>
    </source>
</evidence>
<dbReference type="EMBL" id="DVFJ01000038">
    <property type="protein sequence ID" value="HIQ72749.1"/>
    <property type="molecule type" value="Genomic_DNA"/>
</dbReference>
<evidence type="ECO:0000313" key="2">
    <source>
        <dbReference type="EMBL" id="HIQ72749.1"/>
    </source>
</evidence>
<dbReference type="InterPro" id="IPR025699">
    <property type="entry name" value="ABC2_memb-like"/>
</dbReference>
<feature type="transmembrane region" description="Helical" evidence="1">
    <location>
        <begin position="84"/>
        <end position="106"/>
    </location>
</feature>
<name>A0A9D0ZBN7_9FIRM</name>
<reference evidence="2" key="1">
    <citation type="submission" date="2020-10" db="EMBL/GenBank/DDBJ databases">
        <authorList>
            <person name="Gilroy R."/>
        </authorList>
    </citation>
    <scope>NUCLEOTIDE SEQUENCE</scope>
    <source>
        <strain evidence="2">ChiSxjej2B14-6234</strain>
    </source>
</reference>
<comment type="caution">
    <text evidence="2">The sequence shown here is derived from an EMBL/GenBank/DDBJ whole genome shotgun (WGS) entry which is preliminary data.</text>
</comment>
<reference evidence="2" key="2">
    <citation type="journal article" date="2021" name="PeerJ">
        <title>Extensive microbial diversity within the chicken gut microbiome revealed by metagenomics and culture.</title>
        <authorList>
            <person name="Gilroy R."/>
            <person name="Ravi A."/>
            <person name="Getino M."/>
            <person name="Pursley I."/>
            <person name="Horton D.L."/>
            <person name="Alikhan N.F."/>
            <person name="Baker D."/>
            <person name="Gharbi K."/>
            <person name="Hall N."/>
            <person name="Watson M."/>
            <person name="Adriaenssens E.M."/>
            <person name="Foster-Nyarko E."/>
            <person name="Jarju S."/>
            <person name="Secka A."/>
            <person name="Antonio M."/>
            <person name="Oren A."/>
            <person name="Chaudhuri R.R."/>
            <person name="La Ragione R."/>
            <person name="Hildebrand F."/>
            <person name="Pallen M.J."/>
        </authorList>
    </citation>
    <scope>NUCLEOTIDE SEQUENCE</scope>
    <source>
        <strain evidence="2">ChiSxjej2B14-6234</strain>
    </source>
</reference>
<feature type="transmembrane region" description="Helical" evidence="1">
    <location>
        <begin position="143"/>
        <end position="164"/>
    </location>
</feature>
<protein>
    <submittedName>
        <fullName evidence="2">ABC-2 transporter permease</fullName>
    </submittedName>
</protein>
<organism evidence="2 3">
    <name type="scientific">Candidatus Onthenecus intestinigallinarum</name>
    <dbReference type="NCBI Taxonomy" id="2840875"/>
    <lineage>
        <taxon>Bacteria</taxon>
        <taxon>Bacillati</taxon>
        <taxon>Bacillota</taxon>
        <taxon>Clostridia</taxon>
        <taxon>Eubacteriales</taxon>
        <taxon>Candidatus Onthenecus</taxon>
    </lineage>
</organism>
<gene>
    <name evidence="2" type="ORF">IAB73_11140</name>
</gene>
<proteinExistence type="predicted"/>
<keyword evidence="1" id="KW-0472">Membrane</keyword>
<dbReference type="Pfam" id="PF13346">
    <property type="entry name" value="ABC2_membrane_5"/>
    <property type="match status" value="1"/>
</dbReference>
<dbReference type="Proteomes" id="UP000886887">
    <property type="component" value="Unassembled WGS sequence"/>
</dbReference>
<feature type="transmembrane region" description="Helical" evidence="1">
    <location>
        <begin position="9"/>
        <end position="30"/>
    </location>
</feature>
<evidence type="ECO:0000313" key="3">
    <source>
        <dbReference type="Proteomes" id="UP000886887"/>
    </source>
</evidence>
<feature type="transmembrane region" description="Helical" evidence="1">
    <location>
        <begin position="112"/>
        <end position="131"/>
    </location>
</feature>
<keyword evidence="1" id="KW-1133">Transmembrane helix</keyword>
<sequence length="199" mass="20523">MKGLLLKDFFLIRSVLGILLLVLVVVGGGMSALTSTWVLTVVATVMFGMIGVTTIGQDKTSGWSRVAGVLPVSPQAVVDSKYTLYLLLSGAGFALGGVIGLLGALVQPQADGATFVAISLAIALLSGSITIPCNFLLGEERGIVSLIIAYPLSTAVFVGASMIWKDPLTAGLMVAAAGVALYMASWLAARKLLPRRDAA</sequence>
<feature type="transmembrane region" description="Helical" evidence="1">
    <location>
        <begin position="36"/>
        <end position="55"/>
    </location>
</feature>
<feature type="transmembrane region" description="Helical" evidence="1">
    <location>
        <begin position="170"/>
        <end position="189"/>
    </location>
</feature>